<feature type="domain" description="NB-ARC" evidence="3">
    <location>
        <begin position="218"/>
        <end position="384"/>
    </location>
</feature>
<dbReference type="Proteomes" id="UP000324897">
    <property type="component" value="Chromosome 2"/>
</dbReference>
<accession>A0A5J9UL03</accession>
<feature type="region of interest" description="Disordered" evidence="2">
    <location>
        <begin position="968"/>
        <end position="996"/>
    </location>
</feature>
<name>A0A5J9UL03_9POAL</name>
<feature type="domain" description="Disease resistance R13L4/SHOC-2-like LRR" evidence="4">
    <location>
        <begin position="634"/>
        <end position="940"/>
    </location>
</feature>
<comment type="caution">
    <text evidence="5">The sequence shown here is derived from an EMBL/GenBank/DDBJ whole genome shotgun (WGS) entry which is preliminary data.</text>
</comment>
<dbReference type="AlphaFoldDB" id="A0A5J9UL03"/>
<dbReference type="SUPFAM" id="SSF52047">
    <property type="entry name" value="RNI-like"/>
    <property type="match status" value="1"/>
</dbReference>
<dbReference type="Gene3D" id="3.40.50.300">
    <property type="entry name" value="P-loop containing nucleotide triphosphate hydrolases"/>
    <property type="match status" value="1"/>
</dbReference>
<dbReference type="InterPro" id="IPR032675">
    <property type="entry name" value="LRR_dom_sf"/>
</dbReference>
<keyword evidence="1" id="KW-0677">Repeat</keyword>
<dbReference type="GO" id="GO:0043531">
    <property type="term" value="F:ADP binding"/>
    <property type="evidence" value="ECO:0007669"/>
    <property type="project" value="InterPro"/>
</dbReference>
<evidence type="ECO:0000313" key="6">
    <source>
        <dbReference type="Proteomes" id="UP000324897"/>
    </source>
</evidence>
<evidence type="ECO:0000313" key="5">
    <source>
        <dbReference type="EMBL" id="TVU24422.1"/>
    </source>
</evidence>
<feature type="non-terminal residue" evidence="5">
    <location>
        <position position="1"/>
    </location>
</feature>
<dbReference type="InterPro" id="IPR044974">
    <property type="entry name" value="Disease_R_plants"/>
</dbReference>
<evidence type="ECO:0000256" key="2">
    <source>
        <dbReference type="SAM" id="MobiDB-lite"/>
    </source>
</evidence>
<dbReference type="InterPro" id="IPR055414">
    <property type="entry name" value="LRR_R13L4/SHOC2-like"/>
</dbReference>
<dbReference type="GO" id="GO:0098542">
    <property type="term" value="P:defense response to other organism"/>
    <property type="evidence" value="ECO:0007669"/>
    <property type="project" value="TreeGrafter"/>
</dbReference>
<sequence length="1024" mass="114986">MVLPGVRPGGTRSCAMEPSDEEEGTEIAPAASEQQQVIAEGTETNTPAASDLAARVEKILEPVEKSLEMVSQQLVAYGPRRDMGNVKQRCLAFTEMELSSVVASFKLIPQPLRLRDELEFDVEDCLHAVNAYSSHLTQCSANIIDSTAPPRHTTLLRRAAMQCFPRRDSTTWLPWLPASMYFHASQSLTASHNLLPATSKLPPQESEAVGIPLVPIDRPMKKLLRWLVSHEETNRGLRVVWIVGPAGVGKTALAMEIHSRLKCQTSGIPCSFQCNIMTRAPQTTSSHELLLQDILSKISNPATPPPSAINESQANRMELLVRCVSERLQDKRYFICIDDLWAASGWDKIKGAFPDNNLGSRVLITSQDQSIALSYCSHSDVFMHKMEPLNHVDTERLLWKQFAKISPRSFDSGDLWVQLLYMSMFPYGYMLDKDRLISKWFYEGLAPFRQYRDFFQQYEREKHLEHHYFSLLVNSNVITWVAANRKRNPDETEAGHWHFNYLHHRFAVFKSAETGFAFTSANLNLAAAPKIKPRRLALHHPDPQLPSLLEVLDLSWTRSLAVSGAVSGIPLVKFVDLVVLDLEGWENLTDEVLLQVCTSNMFFLQYLSIRNTRVSKLPLEIKKLCSLRVLDVSYTQISELPLEVYQLAHLRELDLRGTRIRKLPKQIVGLRYGLSALLLGVEEMINSTETATRVPHDIRHLECLQMLTTVDLSEQPASFIIALGDLRLKVLAITWSFQQCTDQDYREALLSCMEKWQGNLESLTIHCGLGCSMEFLGSLSHPPMKLEKFKVTAGRFAHVPKWIGKCNKLSFVEITVCKQDSEDLEILSGLPKLQCLILGLDFIPTEAVVIESEKFPELEKFSVNCPMPWLIFNKGAMQKLTYLQLKFSAAPARLTGVPSGICNLAKLTEVVLCYSKHCAISTSVKRTVDAVKKQVAKHHNPIDLFINNTEDYDVQAPQAVHEVGTTSAENAVGAQNGTGAGTKDDVQADEKKGSNQVSEYENANIHNMSIISRQKEISALLQLK</sequence>
<evidence type="ECO:0000256" key="1">
    <source>
        <dbReference type="ARBA" id="ARBA00022737"/>
    </source>
</evidence>
<dbReference type="InterPro" id="IPR002182">
    <property type="entry name" value="NB-ARC"/>
</dbReference>
<dbReference type="EMBL" id="RWGY01000013">
    <property type="protein sequence ID" value="TVU24422.1"/>
    <property type="molecule type" value="Genomic_DNA"/>
</dbReference>
<dbReference type="PANTHER" id="PTHR23155">
    <property type="entry name" value="DISEASE RESISTANCE PROTEIN RP"/>
    <property type="match status" value="1"/>
</dbReference>
<proteinExistence type="predicted"/>
<feature type="region of interest" description="Disordered" evidence="2">
    <location>
        <begin position="1"/>
        <end position="31"/>
    </location>
</feature>
<dbReference type="PRINTS" id="PR00364">
    <property type="entry name" value="DISEASERSIST"/>
</dbReference>
<dbReference type="Pfam" id="PF23598">
    <property type="entry name" value="LRR_14"/>
    <property type="match status" value="1"/>
</dbReference>
<gene>
    <name evidence="5" type="ORF">EJB05_26856</name>
</gene>
<protein>
    <submittedName>
        <fullName evidence="5">Uncharacterized protein</fullName>
    </submittedName>
</protein>
<keyword evidence="6" id="KW-1185">Reference proteome</keyword>
<dbReference type="InterPro" id="IPR027417">
    <property type="entry name" value="P-loop_NTPase"/>
</dbReference>
<dbReference type="SUPFAM" id="SSF52540">
    <property type="entry name" value="P-loop containing nucleoside triphosphate hydrolases"/>
    <property type="match status" value="1"/>
</dbReference>
<feature type="non-terminal residue" evidence="5">
    <location>
        <position position="1024"/>
    </location>
</feature>
<evidence type="ECO:0000259" key="4">
    <source>
        <dbReference type="Pfam" id="PF23598"/>
    </source>
</evidence>
<dbReference type="Gene3D" id="3.80.10.10">
    <property type="entry name" value="Ribonuclease Inhibitor"/>
    <property type="match status" value="1"/>
</dbReference>
<reference evidence="5 6" key="1">
    <citation type="journal article" date="2019" name="Sci. Rep.">
        <title>A high-quality genome of Eragrostis curvula grass provides insights into Poaceae evolution and supports new strategies to enhance forage quality.</title>
        <authorList>
            <person name="Carballo J."/>
            <person name="Santos B.A.C.M."/>
            <person name="Zappacosta D."/>
            <person name="Garbus I."/>
            <person name="Selva J.P."/>
            <person name="Gallo C.A."/>
            <person name="Diaz A."/>
            <person name="Albertini E."/>
            <person name="Caccamo M."/>
            <person name="Echenique V."/>
        </authorList>
    </citation>
    <scope>NUCLEOTIDE SEQUENCE [LARGE SCALE GENOMIC DNA]</scope>
    <source>
        <strain evidence="6">cv. Victoria</strain>
        <tissue evidence="5">Leaf</tissue>
    </source>
</reference>
<dbReference type="PANTHER" id="PTHR23155:SF957">
    <property type="entry name" value="OS11G0606800 PROTEIN"/>
    <property type="match status" value="1"/>
</dbReference>
<feature type="compositionally biased region" description="Basic and acidic residues" evidence="2">
    <location>
        <begin position="982"/>
        <end position="993"/>
    </location>
</feature>
<feature type="compositionally biased region" description="Polar residues" evidence="2">
    <location>
        <begin position="968"/>
        <end position="977"/>
    </location>
</feature>
<dbReference type="Pfam" id="PF00931">
    <property type="entry name" value="NB-ARC"/>
    <property type="match status" value="1"/>
</dbReference>
<evidence type="ECO:0000259" key="3">
    <source>
        <dbReference type="Pfam" id="PF00931"/>
    </source>
</evidence>
<dbReference type="OrthoDB" id="689447at2759"/>
<dbReference type="Gramene" id="TVU24422">
    <property type="protein sequence ID" value="TVU24422"/>
    <property type="gene ID" value="EJB05_26856"/>
</dbReference>
<organism evidence="5 6">
    <name type="scientific">Eragrostis curvula</name>
    <name type="common">weeping love grass</name>
    <dbReference type="NCBI Taxonomy" id="38414"/>
    <lineage>
        <taxon>Eukaryota</taxon>
        <taxon>Viridiplantae</taxon>
        <taxon>Streptophyta</taxon>
        <taxon>Embryophyta</taxon>
        <taxon>Tracheophyta</taxon>
        <taxon>Spermatophyta</taxon>
        <taxon>Magnoliopsida</taxon>
        <taxon>Liliopsida</taxon>
        <taxon>Poales</taxon>
        <taxon>Poaceae</taxon>
        <taxon>PACMAD clade</taxon>
        <taxon>Chloridoideae</taxon>
        <taxon>Eragrostideae</taxon>
        <taxon>Eragrostidinae</taxon>
        <taxon>Eragrostis</taxon>
    </lineage>
</organism>